<keyword evidence="1" id="KW-0175">Coiled coil</keyword>
<accession>A0ABW4S1Q5</accession>
<reference evidence="5" key="1">
    <citation type="journal article" date="2019" name="Int. J. Syst. Evol. Microbiol.">
        <title>The Global Catalogue of Microorganisms (GCM) 10K type strain sequencing project: providing services to taxonomists for standard genome sequencing and annotation.</title>
        <authorList>
            <consortium name="The Broad Institute Genomics Platform"/>
            <consortium name="The Broad Institute Genome Sequencing Center for Infectious Disease"/>
            <person name="Wu L."/>
            <person name="Ma J."/>
        </authorList>
    </citation>
    <scope>NUCLEOTIDE SEQUENCE [LARGE SCALE GENOMIC DNA]</scope>
    <source>
        <strain evidence="5">CGMCC 4.7242</strain>
    </source>
</reference>
<dbReference type="InterPro" id="IPR003346">
    <property type="entry name" value="Transposase_20"/>
</dbReference>
<dbReference type="PANTHER" id="PTHR33055:SF3">
    <property type="entry name" value="PUTATIVE TRANSPOSASE FOR IS117-RELATED"/>
    <property type="match status" value="1"/>
</dbReference>
<organism evidence="4 5">
    <name type="scientific">Halodurantibacterium flavum</name>
    <dbReference type="NCBI Taxonomy" id="1382802"/>
    <lineage>
        <taxon>Bacteria</taxon>
        <taxon>Pseudomonadati</taxon>
        <taxon>Pseudomonadota</taxon>
        <taxon>Alphaproteobacteria</taxon>
        <taxon>Rhodobacterales</taxon>
        <taxon>Paracoccaceae</taxon>
        <taxon>Halodurantibacterium</taxon>
    </lineage>
</organism>
<dbReference type="Pfam" id="PF02371">
    <property type="entry name" value="Transposase_20"/>
    <property type="match status" value="1"/>
</dbReference>
<dbReference type="InterPro" id="IPR002525">
    <property type="entry name" value="Transp_IS110-like_N"/>
</dbReference>
<dbReference type="NCBIfam" id="NF033542">
    <property type="entry name" value="transpos_IS110"/>
    <property type="match status" value="1"/>
</dbReference>
<dbReference type="EMBL" id="JBHUGH010000003">
    <property type="protein sequence ID" value="MFD1911319.1"/>
    <property type="molecule type" value="Genomic_DNA"/>
</dbReference>
<dbReference type="PANTHER" id="PTHR33055">
    <property type="entry name" value="TRANSPOSASE FOR INSERTION SEQUENCE ELEMENT IS1111A"/>
    <property type="match status" value="1"/>
</dbReference>
<evidence type="ECO:0000313" key="4">
    <source>
        <dbReference type="EMBL" id="MFD1911319.1"/>
    </source>
</evidence>
<dbReference type="RefSeq" id="WP_390259624.1">
    <property type="nucleotide sequence ID" value="NZ_JBHUGH010000003.1"/>
</dbReference>
<feature type="domain" description="Transposase IS110-like N-terminal" evidence="2">
    <location>
        <begin position="7"/>
        <end position="146"/>
    </location>
</feature>
<gene>
    <name evidence="4" type="ORF">ACFSGJ_03710</name>
</gene>
<protein>
    <submittedName>
        <fullName evidence="4">IS110 family transposase</fullName>
    </submittedName>
</protein>
<evidence type="ECO:0000259" key="3">
    <source>
        <dbReference type="Pfam" id="PF02371"/>
    </source>
</evidence>
<evidence type="ECO:0000259" key="2">
    <source>
        <dbReference type="Pfam" id="PF01548"/>
    </source>
</evidence>
<dbReference type="Proteomes" id="UP001597353">
    <property type="component" value="Unassembled WGS sequence"/>
</dbReference>
<dbReference type="InterPro" id="IPR047650">
    <property type="entry name" value="Transpos_IS110"/>
</dbReference>
<keyword evidence="5" id="KW-1185">Reference proteome</keyword>
<feature type="coiled-coil region" evidence="1">
    <location>
        <begin position="181"/>
        <end position="215"/>
    </location>
</feature>
<feature type="domain" description="Transposase IS116/IS110/IS902 C-terminal" evidence="3">
    <location>
        <begin position="213"/>
        <end position="290"/>
    </location>
</feature>
<proteinExistence type="predicted"/>
<comment type="caution">
    <text evidence="4">The sequence shown here is derived from an EMBL/GenBank/DDBJ whole genome shotgun (WGS) entry which is preliminary data.</text>
</comment>
<dbReference type="Pfam" id="PF01548">
    <property type="entry name" value="DEDD_Tnp_IS110"/>
    <property type="match status" value="1"/>
</dbReference>
<sequence length="346" mass="37987">MSEVTTIGLDLAKDVFQVHGADADGAPLFNRKLRRSEMRRFFKKLPGCLVAMEACASAHYWAREITALGHKVKLIPPQYVKPFVKRGKTDAADAEAISEAVTRKTMRFVPVKSAEQQAAAAVLKTRALLVRQRTQTINALRAHMGEFGIVARSGTSNVKALGAAVRDEEDERLPPAARFALTELVEEIERLSERIDRLERKVRDEAKACADMQRLMTIPGVGAIIATTIMALVPDPGGFRSARHFAAWMGLTPRSHSSGGKASLGSISRMGNSDLRSLLTAGAASVLRHVRYHDKAWPWLQRLLERRPFKVVAIALANKVARTIWALLVKGGSYRTPTTIATMTTA</sequence>
<evidence type="ECO:0000313" key="5">
    <source>
        <dbReference type="Proteomes" id="UP001597353"/>
    </source>
</evidence>
<evidence type="ECO:0000256" key="1">
    <source>
        <dbReference type="SAM" id="Coils"/>
    </source>
</evidence>
<name>A0ABW4S1Q5_9RHOB</name>